<evidence type="ECO:0000313" key="1">
    <source>
        <dbReference type="EMBL" id="GAU17681.1"/>
    </source>
</evidence>
<keyword evidence="2" id="KW-1185">Reference proteome</keyword>
<reference evidence="2" key="1">
    <citation type="journal article" date="2017" name="Front. Plant Sci.">
        <title>Climate Clever Clovers: New Paradigm to Reduce the Environmental Footprint of Ruminants by Breeding Low Methanogenic Forages Utilizing Haplotype Variation.</title>
        <authorList>
            <person name="Kaur P."/>
            <person name="Appels R."/>
            <person name="Bayer P.E."/>
            <person name="Keeble-Gagnere G."/>
            <person name="Wang J."/>
            <person name="Hirakawa H."/>
            <person name="Shirasawa K."/>
            <person name="Vercoe P."/>
            <person name="Stefanova K."/>
            <person name="Durmic Z."/>
            <person name="Nichols P."/>
            <person name="Revell C."/>
            <person name="Isobe S.N."/>
            <person name="Edwards D."/>
            <person name="Erskine W."/>
        </authorList>
    </citation>
    <scope>NUCLEOTIDE SEQUENCE [LARGE SCALE GENOMIC DNA]</scope>
    <source>
        <strain evidence="2">cv. Daliak</strain>
    </source>
</reference>
<sequence>MKLGRAERRRWCRYFFLDDPWVGGIPLCERFGRLFVLAETKLRTVAEMFSLGWGADGEAWEWRRELRKKGVWEEEMLGECQTLLLNSPLQAQSSDRWQWRPDPDIGYNVRGTYELLTSQVSATTNDAEQLIWHSQVSLKVSIFA</sequence>
<dbReference type="PANTHER" id="PTHR36617">
    <property type="entry name" value="PROTEIN, PUTATIVE-RELATED"/>
    <property type="match status" value="1"/>
</dbReference>
<evidence type="ECO:0008006" key="3">
    <source>
        <dbReference type="Google" id="ProtNLM"/>
    </source>
</evidence>
<protein>
    <recommendedName>
        <fullName evidence="3">Receptor-like kinase</fullName>
    </recommendedName>
</protein>
<dbReference type="EMBL" id="DF973175">
    <property type="protein sequence ID" value="GAU17681.1"/>
    <property type="molecule type" value="Genomic_DNA"/>
</dbReference>
<dbReference type="Proteomes" id="UP000242715">
    <property type="component" value="Unassembled WGS sequence"/>
</dbReference>
<gene>
    <name evidence="1" type="ORF">TSUD_07430</name>
</gene>
<dbReference type="AlphaFoldDB" id="A0A2Z6LZ81"/>
<organism evidence="1 2">
    <name type="scientific">Trifolium subterraneum</name>
    <name type="common">Subterranean clover</name>
    <dbReference type="NCBI Taxonomy" id="3900"/>
    <lineage>
        <taxon>Eukaryota</taxon>
        <taxon>Viridiplantae</taxon>
        <taxon>Streptophyta</taxon>
        <taxon>Embryophyta</taxon>
        <taxon>Tracheophyta</taxon>
        <taxon>Spermatophyta</taxon>
        <taxon>Magnoliopsida</taxon>
        <taxon>eudicotyledons</taxon>
        <taxon>Gunneridae</taxon>
        <taxon>Pentapetalae</taxon>
        <taxon>rosids</taxon>
        <taxon>fabids</taxon>
        <taxon>Fabales</taxon>
        <taxon>Fabaceae</taxon>
        <taxon>Papilionoideae</taxon>
        <taxon>50 kb inversion clade</taxon>
        <taxon>NPAAA clade</taxon>
        <taxon>Hologalegina</taxon>
        <taxon>IRL clade</taxon>
        <taxon>Trifolieae</taxon>
        <taxon>Trifolium</taxon>
    </lineage>
</organism>
<proteinExistence type="predicted"/>
<evidence type="ECO:0000313" key="2">
    <source>
        <dbReference type="Proteomes" id="UP000242715"/>
    </source>
</evidence>
<dbReference type="OrthoDB" id="1743609at2759"/>
<accession>A0A2Z6LZ81</accession>
<name>A0A2Z6LZ81_TRISU</name>
<dbReference type="PANTHER" id="PTHR36617:SF5">
    <property type="entry name" value="OS05G0421675 PROTEIN"/>
    <property type="match status" value="1"/>
</dbReference>